<comment type="caution">
    <text evidence="1">The sequence shown here is derived from an EMBL/GenBank/DDBJ whole genome shotgun (WGS) entry which is preliminary data.</text>
</comment>
<accession>A0ABR3V7U3</accession>
<keyword evidence="2" id="KW-1185">Reference proteome</keyword>
<sequence length="338" mass="37716">MADKLPLKAKLGIREHWTKEDSPVQQALRGLQELLGHEVVIDPEWPLIVATLDPLYQDKTNLVAVVAGCVQAWAKSMAELLDNSANETWTEQVLEKVSVRLRAFVEVSSSDQASTSWSEERDGFVISLPKKTVVQPAQLFPVFQGGLLVCFDKPKQPQPLAERDWEGVEVVDDATGEAEVVIREGPPAPSSKPAPTTRSNKVEFLPNVASLPRPDELLLRPPYHLTLSHAGDRIELQCSHSPTLKVLAEYLKKWCRTNHNDSRNPPAVEIQLHQSAFGLGEMFDRMTMSTGRHGYGSPNPFTITFPMVVSLIEGVLGYDLISTDGMWKFRRDAEFRTL</sequence>
<protein>
    <submittedName>
        <fullName evidence="1">Uncharacterized protein</fullName>
    </submittedName>
</protein>
<name>A0ABR3V7U3_HUMIN</name>
<dbReference type="EMBL" id="JAZGSY010000261">
    <property type="protein sequence ID" value="KAL1837816.1"/>
    <property type="molecule type" value="Genomic_DNA"/>
</dbReference>
<reference evidence="1 2" key="1">
    <citation type="journal article" date="2024" name="Commun. Biol.">
        <title>Comparative genomic analysis of thermophilic fungi reveals convergent evolutionary adaptations and gene losses.</title>
        <authorList>
            <person name="Steindorff A.S."/>
            <person name="Aguilar-Pontes M.V."/>
            <person name="Robinson A.J."/>
            <person name="Andreopoulos B."/>
            <person name="LaButti K."/>
            <person name="Kuo A."/>
            <person name="Mondo S."/>
            <person name="Riley R."/>
            <person name="Otillar R."/>
            <person name="Haridas S."/>
            <person name="Lipzen A."/>
            <person name="Grimwood J."/>
            <person name="Schmutz J."/>
            <person name="Clum A."/>
            <person name="Reid I.D."/>
            <person name="Moisan M.C."/>
            <person name="Butler G."/>
            <person name="Nguyen T.T.M."/>
            <person name="Dewar K."/>
            <person name="Conant G."/>
            <person name="Drula E."/>
            <person name="Henrissat B."/>
            <person name="Hansel C."/>
            <person name="Singer S."/>
            <person name="Hutchinson M.I."/>
            <person name="de Vries R.P."/>
            <person name="Natvig D.O."/>
            <person name="Powell A.J."/>
            <person name="Tsang A."/>
            <person name="Grigoriev I.V."/>
        </authorList>
    </citation>
    <scope>NUCLEOTIDE SEQUENCE [LARGE SCALE GENOMIC DNA]</scope>
    <source>
        <strain evidence="1 2">CBS 620.91</strain>
    </source>
</reference>
<organism evidence="1 2">
    <name type="scientific">Humicola insolens</name>
    <name type="common">Soft-rot fungus</name>
    <dbReference type="NCBI Taxonomy" id="85995"/>
    <lineage>
        <taxon>Eukaryota</taxon>
        <taxon>Fungi</taxon>
        <taxon>Dikarya</taxon>
        <taxon>Ascomycota</taxon>
        <taxon>Pezizomycotina</taxon>
        <taxon>Sordariomycetes</taxon>
        <taxon>Sordariomycetidae</taxon>
        <taxon>Sordariales</taxon>
        <taxon>Chaetomiaceae</taxon>
        <taxon>Mycothermus</taxon>
    </lineage>
</organism>
<dbReference type="Proteomes" id="UP001583172">
    <property type="component" value="Unassembled WGS sequence"/>
</dbReference>
<proteinExistence type="predicted"/>
<evidence type="ECO:0000313" key="2">
    <source>
        <dbReference type="Proteomes" id="UP001583172"/>
    </source>
</evidence>
<evidence type="ECO:0000313" key="1">
    <source>
        <dbReference type="EMBL" id="KAL1837816.1"/>
    </source>
</evidence>
<gene>
    <name evidence="1" type="ORF">VTJ49DRAFT_3381</name>
</gene>